<organism evidence="3 4">
    <name type="scientific">Heterocephalus glaber</name>
    <name type="common">Naked mole rat</name>
    <dbReference type="NCBI Taxonomy" id="10181"/>
    <lineage>
        <taxon>Eukaryota</taxon>
        <taxon>Metazoa</taxon>
        <taxon>Chordata</taxon>
        <taxon>Craniata</taxon>
        <taxon>Vertebrata</taxon>
        <taxon>Euteleostomi</taxon>
        <taxon>Mammalia</taxon>
        <taxon>Eutheria</taxon>
        <taxon>Euarchontoglires</taxon>
        <taxon>Glires</taxon>
        <taxon>Rodentia</taxon>
        <taxon>Hystricomorpha</taxon>
        <taxon>Bathyergidae</taxon>
        <taxon>Heterocephalus</taxon>
    </lineage>
</organism>
<dbReference type="PANTHER" id="PTHR31359:SF31">
    <property type="entry name" value="TRANSMEMBRANE PROTEIN 92"/>
    <property type="match status" value="1"/>
</dbReference>
<dbReference type="PANTHER" id="PTHR31359">
    <property type="entry name" value="TRANSMEMBRANE PROTEIN 92"/>
    <property type="match status" value="1"/>
</dbReference>
<protein>
    <submittedName>
        <fullName evidence="3">Transmembrane protein 92</fullName>
    </submittedName>
</protein>
<dbReference type="GO" id="GO:0005654">
    <property type="term" value="C:nucleoplasm"/>
    <property type="evidence" value="ECO:0007669"/>
    <property type="project" value="TreeGrafter"/>
</dbReference>
<dbReference type="Pfam" id="PF11669">
    <property type="entry name" value="WBP-1"/>
    <property type="match status" value="1"/>
</dbReference>
<accession>G5C4J1</accession>
<reference evidence="3 4" key="1">
    <citation type="journal article" date="2011" name="Nature">
        <title>Genome sequencing reveals insights into physiology and longevity of the naked mole rat.</title>
        <authorList>
            <person name="Kim E.B."/>
            <person name="Fang X."/>
            <person name="Fushan A.A."/>
            <person name="Huang Z."/>
            <person name="Lobanov A.V."/>
            <person name="Han L."/>
            <person name="Marino S.M."/>
            <person name="Sun X."/>
            <person name="Turanov A.A."/>
            <person name="Yang P."/>
            <person name="Yim S.H."/>
            <person name="Zhao X."/>
            <person name="Kasaikina M.V."/>
            <person name="Stoletzki N."/>
            <person name="Peng C."/>
            <person name="Polak P."/>
            <person name="Xiong Z."/>
            <person name="Kiezun A."/>
            <person name="Zhu Y."/>
            <person name="Chen Y."/>
            <person name="Kryukov G.V."/>
            <person name="Zhang Q."/>
            <person name="Peshkin L."/>
            <person name="Yang L."/>
            <person name="Bronson R.T."/>
            <person name="Buffenstein R."/>
            <person name="Wang B."/>
            <person name="Han C."/>
            <person name="Li Q."/>
            <person name="Chen L."/>
            <person name="Zhao W."/>
            <person name="Sunyaev S.R."/>
            <person name="Park T.J."/>
            <person name="Zhang G."/>
            <person name="Wang J."/>
            <person name="Gladyshev V.N."/>
        </authorList>
    </citation>
    <scope>NUCLEOTIDE SEQUENCE [LARGE SCALE GENOMIC DNA]</scope>
</reference>
<dbReference type="InterPro" id="IPR021684">
    <property type="entry name" value="WBP1-like"/>
</dbReference>
<feature type="transmembrane region" description="Helical" evidence="2">
    <location>
        <begin position="67"/>
        <end position="89"/>
    </location>
</feature>
<evidence type="ECO:0000313" key="4">
    <source>
        <dbReference type="Proteomes" id="UP000006813"/>
    </source>
</evidence>
<keyword evidence="2 3" id="KW-0812">Transmembrane</keyword>
<feature type="region of interest" description="Disordered" evidence="1">
    <location>
        <begin position="100"/>
        <end position="176"/>
    </location>
</feature>
<evidence type="ECO:0000256" key="1">
    <source>
        <dbReference type="SAM" id="MobiDB-lite"/>
    </source>
</evidence>
<dbReference type="InParanoid" id="G5C4J1"/>
<proteinExistence type="predicted"/>
<dbReference type="STRING" id="10181.G5C4J1"/>
<name>G5C4J1_HETGA</name>
<evidence type="ECO:0000313" key="3">
    <source>
        <dbReference type="EMBL" id="EHB16485.1"/>
    </source>
</evidence>
<dbReference type="FunCoup" id="G5C4J1">
    <property type="interactions" value="187"/>
</dbReference>
<keyword evidence="2" id="KW-1133">Transmembrane helix</keyword>
<dbReference type="eggNOG" id="ENOG502TG6F">
    <property type="taxonomic scope" value="Eukaryota"/>
</dbReference>
<dbReference type="Proteomes" id="UP000006813">
    <property type="component" value="Unassembled WGS sequence"/>
</dbReference>
<dbReference type="EMBL" id="JH173384">
    <property type="protein sequence ID" value="EHB16485.1"/>
    <property type="molecule type" value="Genomic_DNA"/>
</dbReference>
<evidence type="ECO:0000256" key="2">
    <source>
        <dbReference type="SAM" id="Phobius"/>
    </source>
</evidence>
<keyword evidence="2" id="KW-0472">Membrane</keyword>
<dbReference type="AlphaFoldDB" id="G5C4J1"/>
<gene>
    <name evidence="3" type="ORF">GW7_21776</name>
</gene>
<sequence length="176" mass="19257">MSDARVPGLGLPVLLGLLSGLLWASAREVRLLRLGPYRRGRTCPPGLKCCDDRCCLEDDLFSGPLRAFIICVSIILPILCCCGIVKHYCFNCHHSRLQQGPARHPQEPQNPAHTAPEEEVQATTIEPPPPYNEVVLKPTLSLPPVEPPPPYSLYPEDNAGTQRGIDSPASDLPPPR</sequence>